<feature type="compositionally biased region" description="Basic and acidic residues" evidence="11">
    <location>
        <begin position="709"/>
        <end position="726"/>
    </location>
</feature>
<keyword evidence="3 8" id="KW-0547">Nucleotide-binding</keyword>
<evidence type="ECO:0000256" key="2">
    <source>
        <dbReference type="ARBA" id="ARBA00022701"/>
    </source>
</evidence>
<dbReference type="InterPro" id="IPR001752">
    <property type="entry name" value="Kinesin_motor_dom"/>
</dbReference>
<feature type="domain" description="Kinesin motor" evidence="12">
    <location>
        <begin position="6"/>
        <end position="351"/>
    </location>
</feature>
<evidence type="ECO:0000256" key="6">
    <source>
        <dbReference type="ARBA" id="ARBA00023175"/>
    </source>
</evidence>
<evidence type="ECO:0000256" key="3">
    <source>
        <dbReference type="ARBA" id="ARBA00022741"/>
    </source>
</evidence>
<dbReference type="FunFam" id="3.40.850.10:FF:000056">
    <property type="entry name" value="Kinesin-like protein"/>
    <property type="match status" value="1"/>
</dbReference>
<protein>
    <recommendedName>
        <fullName evidence="9">Kinesin-like protein</fullName>
    </recommendedName>
</protein>
<reference evidence="13" key="1">
    <citation type="submission" date="2015-07" db="EMBL/GenBank/DDBJ databases">
        <title>MeaNS - Measles Nucleotide Surveillance Program.</title>
        <authorList>
            <person name="Tran T."/>
            <person name="Druce J."/>
        </authorList>
    </citation>
    <scope>NUCLEOTIDE SEQUENCE</scope>
    <source>
        <strain evidence="13">UCB-OBI-ISO-001</strain>
        <tissue evidence="13">Gonad</tissue>
    </source>
</reference>
<feature type="compositionally biased region" description="Low complexity" evidence="11">
    <location>
        <begin position="939"/>
        <end position="951"/>
    </location>
</feature>
<dbReference type="GO" id="GO:0007018">
    <property type="term" value="P:microtubule-based movement"/>
    <property type="evidence" value="ECO:0007669"/>
    <property type="project" value="InterPro"/>
</dbReference>
<dbReference type="InterPro" id="IPR019821">
    <property type="entry name" value="Kinesin_motor_CS"/>
</dbReference>
<dbReference type="InterPro" id="IPR027640">
    <property type="entry name" value="Kinesin-like_fam"/>
</dbReference>
<dbReference type="InterPro" id="IPR036961">
    <property type="entry name" value="Kinesin_motor_dom_sf"/>
</dbReference>
<dbReference type="OrthoDB" id="3176171at2759"/>
<dbReference type="InterPro" id="IPR027417">
    <property type="entry name" value="P-loop_NTPase"/>
</dbReference>
<keyword evidence="6 8" id="KW-0505">Motor protein</keyword>
<sequence length="970" mass="109629">MTNNTGVKVVVRVRPLSSKENQDSIRTVVEPINDHILVFDPADDRCEINGMSTSKFVRGDITRRRNKNLSFAFDHVFGPESLNVEIYEHTSKVILDGLLNGYNCSVFAYGATGAGKTYTMLGTNDFPGITFLTLMDLYQRIEAIKTEKSCDVAVSYLEIYNEQIKDLLNSKSQLPIREDPKAGVIIPGLTLHKPQDEQDLLKMLYYGNQNRSQHPTDANSESSRSHAVFQVFVKQSDRTANLVKSVHIAKMCLVDLAGSERGTATSNRGPRMREGANINRSLLALGNVINALADEKTKAYIPYRDSKLTRLLKDSIGGNCRTVMIAAVSPSHLSYEDTYNTLKYADRAKHIRANLKKNIMNVKSNISKYGKIVEDLRDEVQQLKTKLKEYESVDLKASIPKLQECEEEKRLQEILYNLFTERKSIRKEILKQESDRRANRWKIHCKQHLLTQMEADNQGETDEHLLKKIKKAIDLFNKRIKSIDTNIANLKEKFVENEKHLERLQGEMTLNGEKITALLEEKLRSHHLEVELGDSLTYVSHVKKIANFQEIESNSKDRLINSMQQTMTKLYKTVQQHQLLSSDLQFDYNQTMRQRYGEKEVVWVDETILKEADKSPDSISLEGTLDLPILSRVVLSPTLDKNVRQRRDSLTPILKKTKCFLNSKCNTPMSQIDQTPKIQRKEDYTSKNSTITNSTRKLNNSTVSAVDQSLKRPRSEESKPAPKTSERLVLFSNSDGLKSPGVENQSCVVSSSMKENNPRKDTVSDDVTALNNTISEESEVENNTKDVSEPKKWCSIDTMKSLSATIIATTPKRNLLSIASKTPSPLARLLSPENRPSTRENSHLNLAGGATITKSKPTFPLKMLNMNKPKGMIVSAMTASAKENIKDLHRYKTSSMFERSTVSSGKKLQRSDSQKLKSLQKFPMRFGSHTIKQPQITLSASKKSSSSSSSKFTGKQRSLFRSKSVSDLRN</sequence>
<dbReference type="GO" id="GO:0005524">
    <property type="term" value="F:ATP binding"/>
    <property type="evidence" value="ECO:0007669"/>
    <property type="project" value="UniProtKB-UniRule"/>
</dbReference>
<dbReference type="GO" id="GO:0005874">
    <property type="term" value="C:microtubule"/>
    <property type="evidence" value="ECO:0007669"/>
    <property type="project" value="UniProtKB-KW"/>
</dbReference>
<dbReference type="PANTHER" id="PTHR47968:SF65">
    <property type="entry name" value="KINESIN MOTOR DOMAIN-CONTAINING PROTEIN"/>
    <property type="match status" value="1"/>
</dbReference>
<dbReference type="PROSITE" id="PS00411">
    <property type="entry name" value="KINESIN_MOTOR_1"/>
    <property type="match status" value="1"/>
</dbReference>
<evidence type="ECO:0000313" key="13">
    <source>
        <dbReference type="EMBL" id="KOF80754.1"/>
    </source>
</evidence>
<keyword evidence="7" id="KW-0206">Cytoskeleton</keyword>
<feature type="region of interest" description="Disordered" evidence="11">
    <location>
        <begin position="924"/>
        <end position="970"/>
    </location>
</feature>
<dbReference type="KEGG" id="obi:106874568"/>
<dbReference type="PROSITE" id="PS50067">
    <property type="entry name" value="KINESIN_MOTOR_2"/>
    <property type="match status" value="1"/>
</dbReference>
<feature type="compositionally biased region" description="Polar residues" evidence="11">
    <location>
        <begin position="952"/>
        <end position="963"/>
    </location>
</feature>
<keyword evidence="2 9" id="KW-0493">Microtubule</keyword>
<dbReference type="AlphaFoldDB" id="A0A0L8GVA6"/>
<evidence type="ECO:0000256" key="10">
    <source>
        <dbReference type="SAM" id="Coils"/>
    </source>
</evidence>
<feature type="compositionally biased region" description="Polar residues" evidence="11">
    <location>
        <begin position="686"/>
        <end position="707"/>
    </location>
</feature>
<evidence type="ECO:0000256" key="1">
    <source>
        <dbReference type="ARBA" id="ARBA00004245"/>
    </source>
</evidence>
<keyword evidence="4 8" id="KW-0067">ATP-binding</keyword>
<name>A0A0L8GVA6_OCTBM</name>
<evidence type="ECO:0000256" key="5">
    <source>
        <dbReference type="ARBA" id="ARBA00023054"/>
    </source>
</evidence>
<dbReference type="GO" id="GO:0008017">
    <property type="term" value="F:microtubule binding"/>
    <property type="evidence" value="ECO:0007669"/>
    <property type="project" value="InterPro"/>
</dbReference>
<keyword evidence="5 10" id="KW-0175">Coiled coil</keyword>
<dbReference type="PRINTS" id="PR00380">
    <property type="entry name" value="KINESINHEAVY"/>
</dbReference>
<organism evidence="13">
    <name type="scientific">Octopus bimaculoides</name>
    <name type="common">California two-spotted octopus</name>
    <dbReference type="NCBI Taxonomy" id="37653"/>
    <lineage>
        <taxon>Eukaryota</taxon>
        <taxon>Metazoa</taxon>
        <taxon>Spiralia</taxon>
        <taxon>Lophotrochozoa</taxon>
        <taxon>Mollusca</taxon>
        <taxon>Cephalopoda</taxon>
        <taxon>Coleoidea</taxon>
        <taxon>Octopodiformes</taxon>
        <taxon>Octopoda</taxon>
        <taxon>Incirrata</taxon>
        <taxon>Octopodidae</taxon>
        <taxon>Octopus</taxon>
    </lineage>
</organism>
<evidence type="ECO:0000256" key="11">
    <source>
        <dbReference type="SAM" id="MobiDB-lite"/>
    </source>
</evidence>
<evidence type="ECO:0000256" key="4">
    <source>
        <dbReference type="ARBA" id="ARBA00022840"/>
    </source>
</evidence>
<evidence type="ECO:0000259" key="12">
    <source>
        <dbReference type="PROSITE" id="PS50067"/>
    </source>
</evidence>
<dbReference type="CDD" id="cd01370">
    <property type="entry name" value="KISc_KIP3_like"/>
    <property type="match status" value="1"/>
</dbReference>
<accession>A0A0L8GVA6</accession>
<evidence type="ECO:0000256" key="9">
    <source>
        <dbReference type="RuleBase" id="RU000394"/>
    </source>
</evidence>
<evidence type="ECO:0000256" key="7">
    <source>
        <dbReference type="ARBA" id="ARBA00023212"/>
    </source>
</evidence>
<evidence type="ECO:0000256" key="8">
    <source>
        <dbReference type="PROSITE-ProRule" id="PRU00283"/>
    </source>
</evidence>
<dbReference type="STRING" id="37653.A0A0L8GVA6"/>
<gene>
    <name evidence="13" type="ORF">OCBIM_22027456mg</name>
</gene>
<feature type="region of interest" description="Disordered" evidence="11">
    <location>
        <begin position="671"/>
        <end position="728"/>
    </location>
</feature>
<feature type="coiled-coil region" evidence="10">
    <location>
        <begin position="345"/>
        <end position="393"/>
    </location>
</feature>
<dbReference type="PANTHER" id="PTHR47968">
    <property type="entry name" value="CENTROMERE PROTEIN E"/>
    <property type="match status" value="1"/>
</dbReference>
<keyword evidence="7" id="KW-0963">Cytoplasm</keyword>
<proteinExistence type="inferred from homology"/>
<dbReference type="SMART" id="SM00129">
    <property type="entry name" value="KISc"/>
    <property type="match status" value="1"/>
</dbReference>
<comment type="similarity">
    <text evidence="8 9">Belongs to the TRAFAC class myosin-kinesin ATPase superfamily. Kinesin family.</text>
</comment>
<feature type="coiled-coil region" evidence="10">
    <location>
        <begin position="473"/>
        <end position="507"/>
    </location>
</feature>
<dbReference type="Pfam" id="PF00225">
    <property type="entry name" value="Kinesin"/>
    <property type="match status" value="1"/>
</dbReference>
<dbReference type="GO" id="GO:0003777">
    <property type="term" value="F:microtubule motor activity"/>
    <property type="evidence" value="ECO:0007669"/>
    <property type="project" value="InterPro"/>
</dbReference>
<dbReference type="EMBL" id="KQ420287">
    <property type="protein sequence ID" value="KOF80754.1"/>
    <property type="molecule type" value="Genomic_DNA"/>
</dbReference>
<comment type="subcellular location">
    <subcellularLocation>
        <location evidence="1">Cytoplasm</location>
        <location evidence="1">Cytoskeleton</location>
    </subcellularLocation>
</comment>
<dbReference type="SUPFAM" id="SSF52540">
    <property type="entry name" value="P-loop containing nucleoside triphosphate hydrolases"/>
    <property type="match status" value="1"/>
</dbReference>
<feature type="binding site" evidence="8">
    <location>
        <begin position="110"/>
        <end position="117"/>
    </location>
    <ligand>
        <name>ATP</name>
        <dbReference type="ChEBI" id="CHEBI:30616"/>
    </ligand>
</feature>
<dbReference type="Gene3D" id="3.40.850.10">
    <property type="entry name" value="Kinesin motor domain"/>
    <property type="match status" value="1"/>
</dbReference>